<dbReference type="Gramene" id="ERN05948">
    <property type="protein sequence ID" value="ERN05948"/>
    <property type="gene ID" value="AMTR_s00145p00067200"/>
</dbReference>
<evidence type="ECO:0000313" key="1">
    <source>
        <dbReference type="EMBL" id="ERN05948.1"/>
    </source>
</evidence>
<dbReference type="AlphaFoldDB" id="W1PDB0"/>
<dbReference type="EMBL" id="KI393970">
    <property type="protein sequence ID" value="ERN05948.1"/>
    <property type="molecule type" value="Genomic_DNA"/>
</dbReference>
<evidence type="ECO:0000313" key="2">
    <source>
        <dbReference type="Proteomes" id="UP000017836"/>
    </source>
</evidence>
<name>W1PDB0_AMBTC</name>
<dbReference type="Proteomes" id="UP000017836">
    <property type="component" value="Unassembled WGS sequence"/>
</dbReference>
<accession>W1PDB0</accession>
<organism evidence="1 2">
    <name type="scientific">Amborella trichopoda</name>
    <dbReference type="NCBI Taxonomy" id="13333"/>
    <lineage>
        <taxon>Eukaryota</taxon>
        <taxon>Viridiplantae</taxon>
        <taxon>Streptophyta</taxon>
        <taxon>Embryophyta</taxon>
        <taxon>Tracheophyta</taxon>
        <taxon>Spermatophyta</taxon>
        <taxon>Magnoliopsida</taxon>
        <taxon>Amborellales</taxon>
        <taxon>Amborellaceae</taxon>
        <taxon>Amborella</taxon>
    </lineage>
</organism>
<protein>
    <submittedName>
        <fullName evidence="1">Uncharacterized protein</fullName>
    </submittedName>
</protein>
<proteinExistence type="predicted"/>
<sequence>MPSKPTVPTDSGQCSQRLVIAFHDRSEEDNKATISYDNMTSRAMNKTIDPHSHPSAFIALKKDREKEGKEGEKNYIIEINERGRMGYPATTQQPSSYCY</sequence>
<dbReference type="HOGENOM" id="CLU_2323595_0_0_1"/>
<gene>
    <name evidence="1" type="ORF">AMTR_s00145p00067200</name>
</gene>
<keyword evidence="2" id="KW-1185">Reference proteome</keyword>
<reference evidence="2" key="1">
    <citation type="journal article" date="2013" name="Science">
        <title>The Amborella genome and the evolution of flowering plants.</title>
        <authorList>
            <consortium name="Amborella Genome Project"/>
        </authorList>
    </citation>
    <scope>NUCLEOTIDE SEQUENCE [LARGE SCALE GENOMIC DNA]</scope>
</reference>